<protein>
    <submittedName>
        <fullName evidence="1">Uncharacterized protein</fullName>
    </submittedName>
</protein>
<dbReference type="Proteomes" id="UP001519460">
    <property type="component" value="Unassembled WGS sequence"/>
</dbReference>
<accession>A0ABD0L854</accession>
<evidence type="ECO:0000313" key="1">
    <source>
        <dbReference type="EMBL" id="KAK7495342.1"/>
    </source>
</evidence>
<sequence length="152" mass="16242">MLIGVVSDHHLCETGNLPLLLRMMLAGRCASSSRAMRMCLDEPIGGSVFMSVASCCVHCCDSCVALGDLVLVLSVTAAAFYLQFTGEEGEGGGGGGDGRRVQNKYHHACPSRCREVMKFHVLYGVEKKAGDVIIQEATSTRPSSVPFAMRLT</sequence>
<organism evidence="1 2">
    <name type="scientific">Batillaria attramentaria</name>
    <dbReference type="NCBI Taxonomy" id="370345"/>
    <lineage>
        <taxon>Eukaryota</taxon>
        <taxon>Metazoa</taxon>
        <taxon>Spiralia</taxon>
        <taxon>Lophotrochozoa</taxon>
        <taxon>Mollusca</taxon>
        <taxon>Gastropoda</taxon>
        <taxon>Caenogastropoda</taxon>
        <taxon>Sorbeoconcha</taxon>
        <taxon>Cerithioidea</taxon>
        <taxon>Batillariidae</taxon>
        <taxon>Batillaria</taxon>
    </lineage>
</organism>
<proteinExistence type="predicted"/>
<gene>
    <name evidence="1" type="ORF">BaRGS_00013524</name>
</gene>
<dbReference type="AlphaFoldDB" id="A0ABD0L854"/>
<dbReference type="EMBL" id="JACVVK020000076">
    <property type="protein sequence ID" value="KAK7495342.1"/>
    <property type="molecule type" value="Genomic_DNA"/>
</dbReference>
<name>A0ABD0L854_9CAEN</name>
<keyword evidence="2" id="KW-1185">Reference proteome</keyword>
<evidence type="ECO:0000313" key="2">
    <source>
        <dbReference type="Proteomes" id="UP001519460"/>
    </source>
</evidence>
<comment type="caution">
    <text evidence="1">The sequence shown here is derived from an EMBL/GenBank/DDBJ whole genome shotgun (WGS) entry which is preliminary data.</text>
</comment>
<reference evidence="1 2" key="1">
    <citation type="journal article" date="2023" name="Sci. Data">
        <title>Genome assembly of the Korean intertidal mud-creeper Batillaria attramentaria.</title>
        <authorList>
            <person name="Patra A.K."/>
            <person name="Ho P.T."/>
            <person name="Jun S."/>
            <person name="Lee S.J."/>
            <person name="Kim Y."/>
            <person name="Won Y.J."/>
        </authorList>
    </citation>
    <scope>NUCLEOTIDE SEQUENCE [LARGE SCALE GENOMIC DNA]</scope>
    <source>
        <strain evidence="1">Wonlab-2016</strain>
    </source>
</reference>